<dbReference type="InterPro" id="IPR036979">
    <property type="entry name" value="CM_dom_sf"/>
</dbReference>
<evidence type="ECO:0000259" key="3">
    <source>
        <dbReference type="PROSITE" id="PS51168"/>
    </source>
</evidence>
<dbReference type="InterPro" id="IPR051331">
    <property type="entry name" value="Chorismate_mutase-related"/>
</dbReference>
<evidence type="ECO:0000313" key="5">
    <source>
        <dbReference type="Proteomes" id="UP000319148"/>
    </source>
</evidence>
<protein>
    <recommendedName>
        <fullName evidence="1">chorismate mutase</fullName>
        <ecNumber evidence="1">5.4.99.5</ecNumber>
    </recommendedName>
</protein>
<feature type="domain" description="Chorismate mutase" evidence="3">
    <location>
        <begin position="18"/>
        <end position="108"/>
    </location>
</feature>
<dbReference type="SUPFAM" id="SSF48600">
    <property type="entry name" value="Chorismate mutase II"/>
    <property type="match status" value="1"/>
</dbReference>
<keyword evidence="2" id="KW-0413">Isomerase</keyword>
<gene>
    <name evidence="4" type="ORF">FIV46_03100</name>
</gene>
<dbReference type="EMBL" id="VFIY01000004">
    <property type="protein sequence ID" value="TPD63083.1"/>
    <property type="molecule type" value="Genomic_DNA"/>
</dbReference>
<dbReference type="InterPro" id="IPR036263">
    <property type="entry name" value="Chorismate_II_sf"/>
</dbReference>
<dbReference type="InterPro" id="IPR002701">
    <property type="entry name" value="CM_II_prokaryot"/>
</dbReference>
<dbReference type="Pfam" id="PF01817">
    <property type="entry name" value="CM_2"/>
    <property type="match status" value="1"/>
</dbReference>
<dbReference type="PANTHER" id="PTHR38041:SF1">
    <property type="entry name" value="CHORISMATE MUTASE"/>
    <property type="match status" value="1"/>
</dbReference>
<accession>A0A501PRK8</accession>
<evidence type="ECO:0000256" key="1">
    <source>
        <dbReference type="ARBA" id="ARBA00012404"/>
    </source>
</evidence>
<dbReference type="OrthoDB" id="514491at2"/>
<dbReference type="PANTHER" id="PTHR38041">
    <property type="entry name" value="CHORISMATE MUTASE"/>
    <property type="match status" value="1"/>
</dbReference>
<dbReference type="AlphaFoldDB" id="A0A501PRK8"/>
<name>A0A501PRK8_9PROT</name>
<dbReference type="GO" id="GO:0004106">
    <property type="term" value="F:chorismate mutase activity"/>
    <property type="evidence" value="ECO:0007669"/>
    <property type="project" value="UniProtKB-EC"/>
</dbReference>
<comment type="caution">
    <text evidence="4">The sequence shown here is derived from an EMBL/GenBank/DDBJ whole genome shotgun (WGS) entry which is preliminary data.</text>
</comment>
<dbReference type="EC" id="5.4.99.5" evidence="1"/>
<organism evidence="4 5">
    <name type="scientific">Emcibacter nanhaiensis</name>
    <dbReference type="NCBI Taxonomy" id="1505037"/>
    <lineage>
        <taxon>Bacteria</taxon>
        <taxon>Pseudomonadati</taxon>
        <taxon>Pseudomonadota</taxon>
        <taxon>Alphaproteobacteria</taxon>
        <taxon>Emcibacterales</taxon>
        <taxon>Emcibacteraceae</taxon>
        <taxon>Emcibacter</taxon>
    </lineage>
</organism>
<dbReference type="PROSITE" id="PS51168">
    <property type="entry name" value="CHORISMATE_MUT_2"/>
    <property type="match status" value="1"/>
</dbReference>
<dbReference type="RefSeq" id="WP_139938333.1">
    <property type="nucleotide sequence ID" value="NZ_JBHSYP010000022.1"/>
</dbReference>
<dbReference type="GO" id="GO:0009697">
    <property type="term" value="P:salicylic acid biosynthetic process"/>
    <property type="evidence" value="ECO:0007669"/>
    <property type="project" value="TreeGrafter"/>
</dbReference>
<dbReference type="GO" id="GO:0046417">
    <property type="term" value="P:chorismate metabolic process"/>
    <property type="evidence" value="ECO:0007669"/>
    <property type="project" value="InterPro"/>
</dbReference>
<dbReference type="Gene3D" id="1.20.59.10">
    <property type="entry name" value="Chorismate mutase"/>
    <property type="match status" value="1"/>
</dbReference>
<proteinExistence type="predicted"/>
<evidence type="ECO:0000313" key="4">
    <source>
        <dbReference type="EMBL" id="TPD63083.1"/>
    </source>
</evidence>
<evidence type="ECO:0000256" key="2">
    <source>
        <dbReference type="ARBA" id="ARBA00023235"/>
    </source>
</evidence>
<dbReference type="Proteomes" id="UP000319148">
    <property type="component" value="Unassembled WGS sequence"/>
</dbReference>
<sequence length="114" mass="13143">MESLVLSIEDQRVCVRAAKGCETMTELRREIDKLDQFIVEVLKFRLSFMERAAVLKETRNKVRDEDRIEAVVDNIKAKAVAVGLNVEFAETVYRHLIEQSIEHEYGVFDAIEKG</sequence>
<keyword evidence="5" id="KW-1185">Reference proteome</keyword>
<reference evidence="5" key="1">
    <citation type="submission" date="2019-06" db="EMBL/GenBank/DDBJ databases">
        <title>The complete genome of Emcibacter congregatus ZYLT.</title>
        <authorList>
            <person name="Zhao Z."/>
        </authorList>
    </citation>
    <scope>NUCLEOTIDE SEQUENCE [LARGE SCALE GENOMIC DNA]</scope>
    <source>
        <strain evidence="5">MCCC 1A06723</strain>
    </source>
</reference>
<dbReference type="SMART" id="SM00830">
    <property type="entry name" value="CM_2"/>
    <property type="match status" value="1"/>
</dbReference>